<reference evidence="1" key="1">
    <citation type="submission" date="2021-05" db="EMBL/GenBank/DDBJ databases">
        <authorList>
            <person name="Scholz U."/>
            <person name="Mascher M."/>
            <person name="Fiebig A."/>
        </authorList>
    </citation>
    <scope>NUCLEOTIDE SEQUENCE [LARGE SCALE GENOMIC DNA]</scope>
</reference>
<dbReference type="Proteomes" id="UP001732700">
    <property type="component" value="Chromosome 4A"/>
</dbReference>
<proteinExistence type="predicted"/>
<accession>A0ACD5WGI8</accession>
<name>A0ACD5WGI8_AVESA</name>
<evidence type="ECO:0000313" key="1">
    <source>
        <dbReference type="EnsemblPlants" id="AVESA.00010b.r2.4AG0628940.1.CDS"/>
    </source>
</evidence>
<evidence type="ECO:0000313" key="2">
    <source>
        <dbReference type="Proteomes" id="UP001732700"/>
    </source>
</evidence>
<dbReference type="EnsemblPlants" id="AVESA.00010b.r2.4AG0628940.1">
    <property type="protein sequence ID" value="AVESA.00010b.r2.4AG0628940.1.CDS"/>
    <property type="gene ID" value="AVESA.00010b.r2.4AG0628940"/>
</dbReference>
<keyword evidence="2" id="KW-1185">Reference proteome</keyword>
<sequence length="287" mass="31512">MTRTPSRGLEIEGYPVEGVSIGGKETCVIFPTLSLAFDIGVGVGPPTAFKQEFLFVSHGHLDHIGGLPAYVAAREFLSLPPPTIFVPACLGDLVAQLFQSYRAISVTDLPHILVPLELGKEYEFRTDLKVRAFKTYHAIPSQGYVIYTMKKKLKQEFIGLPGTEIKRLRSSGVEVTDTVSTPEIAFTGDTTSDFILDPNNSDVLAAKILVVEATFLDNSISVEHAREYGHTHLSEVASQSEKLGNKAILLIHFSARYTSEEIDAAINTLPPALRSRVYAMKEGFKEK</sequence>
<reference evidence="1" key="2">
    <citation type="submission" date="2025-09" db="UniProtKB">
        <authorList>
            <consortium name="EnsemblPlants"/>
        </authorList>
    </citation>
    <scope>IDENTIFICATION</scope>
</reference>
<organism evidence="1 2">
    <name type="scientific">Avena sativa</name>
    <name type="common">Oat</name>
    <dbReference type="NCBI Taxonomy" id="4498"/>
    <lineage>
        <taxon>Eukaryota</taxon>
        <taxon>Viridiplantae</taxon>
        <taxon>Streptophyta</taxon>
        <taxon>Embryophyta</taxon>
        <taxon>Tracheophyta</taxon>
        <taxon>Spermatophyta</taxon>
        <taxon>Magnoliopsida</taxon>
        <taxon>Liliopsida</taxon>
        <taxon>Poales</taxon>
        <taxon>Poaceae</taxon>
        <taxon>BOP clade</taxon>
        <taxon>Pooideae</taxon>
        <taxon>Poodae</taxon>
        <taxon>Poeae</taxon>
        <taxon>Poeae Chloroplast Group 1 (Aveneae type)</taxon>
        <taxon>Aveninae</taxon>
        <taxon>Avena</taxon>
    </lineage>
</organism>
<protein>
    <submittedName>
        <fullName evidence="1">Uncharacterized protein</fullName>
    </submittedName>
</protein>